<feature type="active site" description="Proton donor" evidence="2">
    <location>
        <position position="37"/>
    </location>
</feature>
<dbReference type="PANTHER" id="PTHR35561">
    <property type="entry name" value="RNA 2',3'-CYCLIC PHOSPHODIESTERASE"/>
    <property type="match status" value="1"/>
</dbReference>
<evidence type="ECO:0000256" key="1">
    <source>
        <dbReference type="ARBA" id="ARBA00022801"/>
    </source>
</evidence>
<comment type="catalytic activity">
    <reaction evidence="2">
        <text>a 3'-end 2',3'-cyclophospho-ribonucleotide-RNA + H2O = a 3'-end 2'-phospho-ribonucleotide-RNA + H(+)</text>
        <dbReference type="Rhea" id="RHEA:11828"/>
        <dbReference type="Rhea" id="RHEA-COMP:10464"/>
        <dbReference type="Rhea" id="RHEA-COMP:17353"/>
        <dbReference type="ChEBI" id="CHEBI:15377"/>
        <dbReference type="ChEBI" id="CHEBI:15378"/>
        <dbReference type="ChEBI" id="CHEBI:83064"/>
        <dbReference type="ChEBI" id="CHEBI:173113"/>
        <dbReference type="EC" id="3.1.4.58"/>
    </reaction>
</comment>
<protein>
    <recommendedName>
        <fullName evidence="2">RNA 2',3'-cyclic phosphodiesterase</fullName>
        <shortName evidence="2">RNA 2',3'-CPDase</shortName>
        <ecNumber evidence="2">3.1.4.58</ecNumber>
    </recommendedName>
</protein>
<keyword evidence="1 2" id="KW-0378">Hydrolase</keyword>
<dbReference type="EC" id="3.1.4.58" evidence="2"/>
<keyword evidence="4" id="KW-1185">Reference proteome</keyword>
<comment type="caution">
    <text evidence="2">Lacks conserved residue(s) required for the propagation of feature annotation.</text>
</comment>
<dbReference type="GO" id="GO:0004113">
    <property type="term" value="F:2',3'-cyclic-nucleotide 3'-phosphodiesterase activity"/>
    <property type="evidence" value="ECO:0007669"/>
    <property type="project" value="InterPro"/>
</dbReference>
<dbReference type="InterPro" id="IPR009097">
    <property type="entry name" value="Cyclic_Pdiesterase"/>
</dbReference>
<feature type="active site" description="Proton acceptor" evidence="2">
    <location>
        <position position="118"/>
    </location>
</feature>
<reference evidence="4" key="1">
    <citation type="submission" date="2016-10" db="EMBL/GenBank/DDBJ databases">
        <authorList>
            <person name="Varghese N."/>
            <person name="Submissions S."/>
        </authorList>
    </citation>
    <scope>NUCLEOTIDE SEQUENCE [LARGE SCALE GENOMIC DNA]</scope>
    <source>
        <strain evidence="4">DSM 17875</strain>
    </source>
</reference>
<dbReference type="Gene3D" id="3.90.1140.10">
    <property type="entry name" value="Cyclic phosphodiesterase"/>
    <property type="match status" value="1"/>
</dbReference>
<dbReference type="OrthoDB" id="7061261at2"/>
<comment type="similarity">
    <text evidence="2">Belongs to the 2H phosphoesterase superfamily. ThpR family.</text>
</comment>
<organism evidence="3 4">
    <name type="scientific">Pseudomonas pohangensis</name>
    <dbReference type="NCBI Taxonomy" id="364197"/>
    <lineage>
        <taxon>Bacteria</taxon>
        <taxon>Pseudomonadati</taxon>
        <taxon>Pseudomonadota</taxon>
        <taxon>Gammaproteobacteria</taxon>
        <taxon>Pseudomonadales</taxon>
        <taxon>Pseudomonadaceae</taxon>
        <taxon>Pseudomonas</taxon>
    </lineage>
</organism>
<dbReference type="SUPFAM" id="SSF55144">
    <property type="entry name" value="LigT-like"/>
    <property type="match status" value="1"/>
</dbReference>
<dbReference type="InterPro" id="IPR004175">
    <property type="entry name" value="RNA_CPDase"/>
</dbReference>
<evidence type="ECO:0000313" key="4">
    <source>
        <dbReference type="Proteomes" id="UP000243232"/>
    </source>
</evidence>
<dbReference type="GO" id="GO:0008664">
    <property type="term" value="F:RNA 2',3'-cyclic 3'-phosphodiesterase activity"/>
    <property type="evidence" value="ECO:0007669"/>
    <property type="project" value="UniProtKB-EC"/>
</dbReference>
<dbReference type="NCBIfam" id="TIGR02258">
    <property type="entry name" value="2_5_ligase"/>
    <property type="match status" value="1"/>
</dbReference>
<dbReference type="STRING" id="364197.SAMN05216296_1607"/>
<keyword evidence="3" id="KW-0436">Ligase</keyword>
<dbReference type="Proteomes" id="UP000243232">
    <property type="component" value="Chromosome I"/>
</dbReference>
<comment type="function">
    <text evidence="2">Hydrolyzes RNA 2',3'-cyclic phosphodiester to an RNA 2'-phosphomonoester.</text>
</comment>
<name>A0A1H2FIL4_9PSED</name>
<evidence type="ECO:0000313" key="3">
    <source>
        <dbReference type="EMBL" id="SDU07165.1"/>
    </source>
</evidence>
<feature type="short sequence motif" description="HXTX 1" evidence="2">
    <location>
        <begin position="37"/>
        <end position="40"/>
    </location>
</feature>
<evidence type="ECO:0000256" key="2">
    <source>
        <dbReference type="HAMAP-Rule" id="MF_01940"/>
    </source>
</evidence>
<dbReference type="RefSeq" id="WP_090194012.1">
    <property type="nucleotide sequence ID" value="NZ_LT629785.1"/>
</dbReference>
<dbReference type="GO" id="GO:0016874">
    <property type="term" value="F:ligase activity"/>
    <property type="evidence" value="ECO:0007669"/>
    <property type="project" value="UniProtKB-KW"/>
</dbReference>
<gene>
    <name evidence="3" type="ORF">SAMN05216296_1607</name>
</gene>
<dbReference type="EMBL" id="LT629785">
    <property type="protein sequence ID" value="SDU07165.1"/>
    <property type="molecule type" value="Genomic_DNA"/>
</dbReference>
<dbReference type="PANTHER" id="PTHR35561:SF1">
    <property type="entry name" value="RNA 2',3'-CYCLIC PHOSPHODIESTERASE"/>
    <property type="match status" value="1"/>
</dbReference>
<proteinExistence type="inferred from homology"/>
<accession>A0A1H2FIL4</accession>
<sequence>MRLFFALPCPDQVAARIVSWRDGLALDGSPVRAENLHVTLAFPGLQPADKLPALIRLAASIEASAFLLQLDQLRCWADGLLHLAPGKRPGALLNLASQLQQKLDAEGFKLDQREYLPHLSLARNCTVPVSVAPPAFCWKVEEFALFHSQSRPGGVHYEALASWKLQLAE</sequence>
<dbReference type="Pfam" id="PF13563">
    <property type="entry name" value="2_5_RNA_ligase2"/>
    <property type="match status" value="1"/>
</dbReference>
<dbReference type="AlphaFoldDB" id="A0A1H2FIL4"/>
<dbReference type="HAMAP" id="MF_01940">
    <property type="entry name" value="RNA_CPDase"/>
    <property type="match status" value="1"/>
</dbReference>